<keyword evidence="2" id="KW-1185">Reference proteome</keyword>
<dbReference type="EMBL" id="CP053923">
    <property type="protein sequence ID" value="QNT70147.1"/>
    <property type="molecule type" value="Genomic_DNA"/>
</dbReference>
<dbReference type="Pfam" id="PF17957">
    <property type="entry name" value="Big_7"/>
    <property type="match status" value="1"/>
</dbReference>
<protein>
    <recommendedName>
        <fullName evidence="3">Ig-like domain-containing protein</fullName>
    </recommendedName>
</protein>
<evidence type="ECO:0000313" key="1">
    <source>
        <dbReference type="EMBL" id="QNT70147.1"/>
    </source>
</evidence>
<dbReference type="Pfam" id="PF13385">
    <property type="entry name" value="Laminin_G_3"/>
    <property type="match status" value="1"/>
</dbReference>
<dbReference type="InterPro" id="IPR011050">
    <property type="entry name" value="Pectin_lyase_fold/virulence"/>
</dbReference>
<dbReference type="InterPro" id="IPR013783">
    <property type="entry name" value="Ig-like_fold"/>
</dbReference>
<dbReference type="KEGG" id="dvn:HQ394_13430"/>
<proteinExistence type="predicted"/>
<dbReference type="SUPFAM" id="SSF49899">
    <property type="entry name" value="Concanavalin A-like lectins/glucanases"/>
    <property type="match status" value="1"/>
</dbReference>
<gene>
    <name evidence="1" type="ORF">HQ394_13430</name>
</gene>
<dbReference type="Proteomes" id="UP000516369">
    <property type="component" value="Chromosome"/>
</dbReference>
<sequence>MQAAISAAADGDTVNVPACTGVTWSTTLSMPSSKGIRLIGAGSDKTIITLTGGIDAICSAGKPHRISGFQFKDKTSGTAISLSGTCSSFRVDHNIFSNFAPSVEGIVIDWFRAGVGPIYGVIDHNTFKAPLNHRTVLIYGLGQTWPSFSPLGSAQNIYIEDNTLDFGDITNGTAGMGCADANYGAYFVWRHNTSRNCLLSIHGDYNNAGGVVSTEVYENSFKTDGPSNFWPDGYRLVHHQGSGDFMIFNNTFSAPSGKSVSTISLTHYRSCPGYGARCDGSSSVDENRQPTATYKGYACLHQPGRKWDRSLSPNYSWNNRWSDSNGVVNIGLENPFGGCSNPDPFTHVKPDRDYYNFSTSFSGASGVGMGTLANRPTTCATNANEAGGGVGYWATDTETLYRCSATNTWTAHYQPYQYPHPLVSTSSADTTPPSVALSSPASGATVSGAVTLAANASDNVGVASVQFRIDGANLNAADTNVPYSVVWNTTSVANGAHAVTALARDAAGNATTSAAVNVTVSNGVSAPSIVQQPQGASVNLGQSATFSVIATGASPLAYQWQANGINISGASAPSYTTPPTTSSDAGKTFRVKVTNTVGAVTSNDALLSVRSDSTVIGSYKFDEGSGAVAVDSSGNNRNGTLVNGPTRVTGKNGAALRFDGANDYVTIGNQTLPSTFTLSVWINNPSNAPCEAIASFGTYREFALCGGSLCFGDNTSPAHEFGAVPTGSWQHVAFTYDGTNLRAYLNGSPLGAAWNKSLTAASGLTSFGAWPYLSGGFGDYLSASLDDLKIYNRAFSQSEIQTVMNQSIASAARVVAAANAVSSTASATSSPAIPNTMDKNVLHVSAVDAASVGDRWRSVEVPLTSGDGVVIAGPPTTSGSRAGVVRVNNVDRGGFDLRLQPLDDATAVRPAASVEENVPYLVVEPGRGVMGDGSIWEVGTFPLSGADAWKRIAFRGAFSTTPFVFLTIQTANDWRGRRRLWREKWACTASTPRLLKDRAKKKGTVPRP</sequence>
<organism evidence="1 2">
    <name type="scientific">Defluviicoccus vanus</name>
    <dbReference type="NCBI Taxonomy" id="111831"/>
    <lineage>
        <taxon>Bacteria</taxon>
        <taxon>Pseudomonadati</taxon>
        <taxon>Pseudomonadota</taxon>
        <taxon>Alphaproteobacteria</taxon>
        <taxon>Rhodospirillales</taxon>
        <taxon>Rhodospirillaceae</taxon>
        <taxon>Defluviicoccus</taxon>
    </lineage>
</organism>
<dbReference type="InterPro" id="IPR013320">
    <property type="entry name" value="ConA-like_dom_sf"/>
</dbReference>
<dbReference type="InterPro" id="IPR036179">
    <property type="entry name" value="Ig-like_dom_sf"/>
</dbReference>
<dbReference type="Gene3D" id="2.60.120.200">
    <property type="match status" value="1"/>
</dbReference>
<evidence type="ECO:0008006" key="3">
    <source>
        <dbReference type="Google" id="ProtNLM"/>
    </source>
</evidence>
<reference evidence="1 2" key="1">
    <citation type="submission" date="2020-05" db="EMBL/GenBank/DDBJ databases">
        <title>Complete closed genome sequence of Defluviicoccus vanus.</title>
        <authorList>
            <person name="Bessarab I."/>
            <person name="Arumugam K."/>
            <person name="Maszenan A.M."/>
            <person name="Seviour R.J."/>
            <person name="Williams R.B."/>
        </authorList>
    </citation>
    <scope>NUCLEOTIDE SEQUENCE [LARGE SCALE GENOMIC DNA]</scope>
    <source>
        <strain evidence="1 2">Ben 114</strain>
    </source>
</reference>
<evidence type="ECO:0000313" key="2">
    <source>
        <dbReference type="Proteomes" id="UP000516369"/>
    </source>
</evidence>
<name>A0A7H1N361_9PROT</name>
<dbReference type="AlphaFoldDB" id="A0A7H1N361"/>
<accession>A0A7H1N361</accession>
<dbReference type="SUPFAM" id="SSF51126">
    <property type="entry name" value="Pectin lyase-like"/>
    <property type="match status" value="1"/>
</dbReference>
<dbReference type="Gene3D" id="2.60.40.10">
    <property type="entry name" value="Immunoglobulins"/>
    <property type="match status" value="2"/>
</dbReference>
<dbReference type="SUPFAM" id="SSF48726">
    <property type="entry name" value="Immunoglobulin"/>
    <property type="match status" value="1"/>
</dbReference>